<feature type="compositionally biased region" description="Basic and acidic residues" evidence="1">
    <location>
        <begin position="114"/>
        <end position="130"/>
    </location>
</feature>
<feature type="compositionally biased region" description="Polar residues" evidence="1">
    <location>
        <begin position="131"/>
        <end position="140"/>
    </location>
</feature>
<sequence length="409" mass="45774">MRVHWSAAYRFTKHSGKGIKSVSVHINKQSRPRESSENVEDTPQARTARQLQLDAFQGWPEYIANSSLLPHQIGVGRSGPGGHNSSTTGLIANLIWKTLKPLSKSSRQGSHKQVWRDKPHEPTEQHRDENNQPWSWPRQSNRLQSKGIDKVHAPARAEGVDANGGTPASPPSCHNSATDSYLSMGNIAESLFAAGIASMLPPAPFYTFTHVLTDNTTLSNRESQDNRRNRLNPLADEFHPTTKPITNLLGTLHQTRATRHDSKNHVLERATMHKNTETDKEYNEACSKGRMAGLGENIPLEEWQWRKLRGELDSLPDNEEERHHQICRFYIDIPRTPWEDRKLEGSGETLDPDLSPAFSSHHVPPLETSAEDEEVDDDDSSTVAAEDSDYKGRQSFAAVVAGSFKKEGH</sequence>
<evidence type="ECO:0000313" key="2">
    <source>
        <dbReference type="EMBL" id="TFK51309.1"/>
    </source>
</evidence>
<dbReference type="Proteomes" id="UP000305948">
    <property type="component" value="Unassembled WGS sequence"/>
</dbReference>
<feature type="compositionally biased region" description="Acidic residues" evidence="1">
    <location>
        <begin position="369"/>
        <end position="380"/>
    </location>
</feature>
<accession>A0A5C3N0P0</accession>
<feature type="region of interest" description="Disordered" evidence="1">
    <location>
        <begin position="342"/>
        <end position="392"/>
    </location>
</feature>
<feature type="region of interest" description="Disordered" evidence="1">
    <location>
        <begin position="102"/>
        <end position="140"/>
    </location>
</feature>
<protein>
    <submittedName>
        <fullName evidence="2">Uncharacterized protein</fullName>
    </submittedName>
</protein>
<keyword evidence="3" id="KW-1185">Reference proteome</keyword>
<reference evidence="2 3" key="1">
    <citation type="journal article" date="2019" name="Nat. Ecol. Evol.">
        <title>Megaphylogeny resolves global patterns of mushroom evolution.</title>
        <authorList>
            <person name="Varga T."/>
            <person name="Krizsan K."/>
            <person name="Foldi C."/>
            <person name="Dima B."/>
            <person name="Sanchez-Garcia M."/>
            <person name="Sanchez-Ramirez S."/>
            <person name="Szollosi G.J."/>
            <person name="Szarkandi J.G."/>
            <person name="Papp V."/>
            <person name="Albert L."/>
            <person name="Andreopoulos W."/>
            <person name="Angelini C."/>
            <person name="Antonin V."/>
            <person name="Barry K.W."/>
            <person name="Bougher N.L."/>
            <person name="Buchanan P."/>
            <person name="Buyck B."/>
            <person name="Bense V."/>
            <person name="Catcheside P."/>
            <person name="Chovatia M."/>
            <person name="Cooper J."/>
            <person name="Damon W."/>
            <person name="Desjardin D."/>
            <person name="Finy P."/>
            <person name="Geml J."/>
            <person name="Haridas S."/>
            <person name="Hughes K."/>
            <person name="Justo A."/>
            <person name="Karasinski D."/>
            <person name="Kautmanova I."/>
            <person name="Kiss B."/>
            <person name="Kocsube S."/>
            <person name="Kotiranta H."/>
            <person name="LaButti K.M."/>
            <person name="Lechner B.E."/>
            <person name="Liimatainen K."/>
            <person name="Lipzen A."/>
            <person name="Lukacs Z."/>
            <person name="Mihaltcheva S."/>
            <person name="Morgado L.N."/>
            <person name="Niskanen T."/>
            <person name="Noordeloos M.E."/>
            <person name="Ohm R.A."/>
            <person name="Ortiz-Santana B."/>
            <person name="Ovrebo C."/>
            <person name="Racz N."/>
            <person name="Riley R."/>
            <person name="Savchenko A."/>
            <person name="Shiryaev A."/>
            <person name="Soop K."/>
            <person name="Spirin V."/>
            <person name="Szebenyi C."/>
            <person name="Tomsovsky M."/>
            <person name="Tulloss R.E."/>
            <person name="Uehling J."/>
            <person name="Grigoriev I.V."/>
            <person name="Vagvolgyi C."/>
            <person name="Papp T."/>
            <person name="Martin F.M."/>
            <person name="Miettinen O."/>
            <person name="Hibbett D.S."/>
            <person name="Nagy L.G."/>
        </authorList>
    </citation>
    <scope>NUCLEOTIDE SEQUENCE [LARGE SCALE GENOMIC DNA]</scope>
    <source>
        <strain evidence="2 3">OMC1185</strain>
    </source>
</reference>
<organism evidence="2 3">
    <name type="scientific">Heliocybe sulcata</name>
    <dbReference type="NCBI Taxonomy" id="5364"/>
    <lineage>
        <taxon>Eukaryota</taxon>
        <taxon>Fungi</taxon>
        <taxon>Dikarya</taxon>
        <taxon>Basidiomycota</taxon>
        <taxon>Agaricomycotina</taxon>
        <taxon>Agaricomycetes</taxon>
        <taxon>Gloeophyllales</taxon>
        <taxon>Gloeophyllaceae</taxon>
        <taxon>Heliocybe</taxon>
    </lineage>
</organism>
<feature type="region of interest" description="Disordered" evidence="1">
    <location>
        <begin position="24"/>
        <end position="46"/>
    </location>
</feature>
<dbReference type="OrthoDB" id="3330962at2759"/>
<evidence type="ECO:0000256" key="1">
    <source>
        <dbReference type="SAM" id="MobiDB-lite"/>
    </source>
</evidence>
<evidence type="ECO:0000313" key="3">
    <source>
        <dbReference type="Proteomes" id="UP000305948"/>
    </source>
</evidence>
<proteinExistence type="predicted"/>
<name>A0A5C3N0P0_9AGAM</name>
<dbReference type="AlphaFoldDB" id="A0A5C3N0P0"/>
<gene>
    <name evidence="2" type="ORF">OE88DRAFT_1725715</name>
</gene>
<dbReference type="EMBL" id="ML213511">
    <property type="protein sequence ID" value="TFK51309.1"/>
    <property type="molecule type" value="Genomic_DNA"/>
</dbReference>